<sequence>MSSQEFEFTAEVWQAPAGTWHFVALPEPVADEIADRHPRSGPGFGAVPVTVTVGGTTWSTSLFPDKARGTYVLPMKKPVLRAEGLEAGDRAGVRLRTGR</sequence>
<accession>U5E7E2</accession>
<name>U5E7E2_NOCAS</name>
<proteinExistence type="predicted"/>
<reference evidence="1 2" key="1">
    <citation type="journal article" date="2014" name="BMC Genomics">
        <title>Genome based analysis of type-I polyketide synthase and nonribosomal peptide synthetase gene clusters in seven strains of five representative Nocardia species.</title>
        <authorList>
            <person name="Komaki H."/>
            <person name="Ichikawa N."/>
            <person name="Hosoyama A."/>
            <person name="Takahashi-Nakaguchi A."/>
            <person name="Matsuzawa T."/>
            <person name="Suzuki K."/>
            <person name="Fujita N."/>
            <person name="Gonoi T."/>
        </authorList>
    </citation>
    <scope>NUCLEOTIDE SEQUENCE [LARGE SCALE GENOMIC DNA]</scope>
    <source>
        <strain evidence="1 2">NBRC 15531</strain>
    </source>
</reference>
<protein>
    <recommendedName>
        <fullName evidence="3">DUF1905 domain-containing protein</fullName>
    </recommendedName>
</protein>
<dbReference type="OrthoDB" id="9808666at2"/>
<evidence type="ECO:0000313" key="2">
    <source>
        <dbReference type="Proteomes" id="UP000017048"/>
    </source>
</evidence>
<dbReference type="EMBL" id="BAFO02000008">
    <property type="protein sequence ID" value="GAD82328.1"/>
    <property type="molecule type" value="Genomic_DNA"/>
</dbReference>
<dbReference type="AlphaFoldDB" id="U5E7E2"/>
<dbReference type="RefSeq" id="WP_019050435.1">
    <property type="nucleotide sequence ID" value="NZ_BAFO02000008.1"/>
</dbReference>
<dbReference type="STRING" id="1824.SAMN05444423_105173"/>
<evidence type="ECO:0000313" key="1">
    <source>
        <dbReference type="EMBL" id="GAD82328.1"/>
    </source>
</evidence>
<dbReference type="Gene3D" id="2.40.30.100">
    <property type="entry name" value="AF2212/PG0164-like"/>
    <property type="match status" value="1"/>
</dbReference>
<dbReference type="InterPro" id="IPR015018">
    <property type="entry name" value="DUF1905"/>
</dbReference>
<dbReference type="Proteomes" id="UP000017048">
    <property type="component" value="Unassembled WGS sequence"/>
</dbReference>
<dbReference type="SUPFAM" id="SSF141694">
    <property type="entry name" value="AF2212/PG0164-like"/>
    <property type="match status" value="1"/>
</dbReference>
<dbReference type="Pfam" id="PF08922">
    <property type="entry name" value="DUF1905"/>
    <property type="match status" value="1"/>
</dbReference>
<dbReference type="GeneID" id="91516784"/>
<organism evidence="1 2">
    <name type="scientific">Nocardia asteroides NBRC 15531</name>
    <dbReference type="NCBI Taxonomy" id="1110697"/>
    <lineage>
        <taxon>Bacteria</taxon>
        <taxon>Bacillati</taxon>
        <taxon>Actinomycetota</taxon>
        <taxon>Actinomycetes</taxon>
        <taxon>Mycobacteriales</taxon>
        <taxon>Nocardiaceae</taxon>
        <taxon>Nocardia</taxon>
    </lineage>
</organism>
<evidence type="ECO:0008006" key="3">
    <source>
        <dbReference type="Google" id="ProtNLM"/>
    </source>
</evidence>
<dbReference type="InterPro" id="IPR037079">
    <property type="entry name" value="AF2212/PG0164-like_sf"/>
</dbReference>
<dbReference type="eggNOG" id="ENOG5032YNP">
    <property type="taxonomic scope" value="Bacteria"/>
</dbReference>
<gene>
    <name evidence="1" type="ORF">NCAST_08_02000</name>
</gene>
<keyword evidence="2" id="KW-1185">Reference proteome</keyword>
<comment type="caution">
    <text evidence="1">The sequence shown here is derived from an EMBL/GenBank/DDBJ whole genome shotgun (WGS) entry which is preliminary data.</text>
</comment>